<accession>V2QI32</accession>
<dbReference type="SUPFAM" id="SSF53448">
    <property type="entry name" value="Nucleotide-diphospho-sugar transferases"/>
    <property type="match status" value="1"/>
</dbReference>
<dbReference type="Proteomes" id="UP000017429">
    <property type="component" value="Chromosome"/>
</dbReference>
<reference evidence="1" key="3">
    <citation type="submission" date="2022-06" db="EMBL/GenBank/DDBJ databases">
        <title>Resources to Facilitate Use of the Altered Schaedler Flora (ASF) Mouse Model to Study Microbiome Function.</title>
        <authorList>
            <person name="Proctor A."/>
            <person name="Parvinroo S."/>
            <person name="Richie T."/>
            <person name="Jia X."/>
            <person name="Lee S.T.M."/>
            <person name="Karp P.D."/>
            <person name="Paley S."/>
            <person name="Kostic A.D."/>
            <person name="Pierre J.F."/>
            <person name="Wannemuehler M.J."/>
            <person name="Phillips G.J."/>
        </authorList>
    </citation>
    <scope>NUCLEOTIDE SEQUENCE</scope>
    <source>
        <strain evidence="1">ASF457</strain>
    </source>
</reference>
<dbReference type="InterPro" id="IPR001173">
    <property type="entry name" value="Glyco_trans_2-like"/>
</dbReference>
<reference evidence="1" key="2">
    <citation type="submission" date="2022-05" db="EMBL/GenBank/DDBJ databases">
        <authorList>
            <person name="Proctor A.L."/>
            <person name="Phillips G.J."/>
            <person name="Wannemuehler M.J."/>
        </authorList>
    </citation>
    <scope>NUCLEOTIDE SEQUENCE</scope>
    <source>
        <strain evidence="1">ASF457</strain>
    </source>
</reference>
<dbReference type="PANTHER" id="PTHR22916">
    <property type="entry name" value="GLYCOSYLTRANSFERASE"/>
    <property type="match status" value="1"/>
</dbReference>
<proteinExistence type="predicted"/>
<dbReference type="GO" id="GO:0016758">
    <property type="term" value="F:hexosyltransferase activity"/>
    <property type="evidence" value="ECO:0007669"/>
    <property type="project" value="UniProtKB-ARBA"/>
</dbReference>
<dbReference type="InterPro" id="IPR029044">
    <property type="entry name" value="Nucleotide-diphossugar_trans"/>
</dbReference>
<dbReference type="KEGG" id="msch:N508_001083"/>
<protein>
    <submittedName>
        <fullName evidence="1">Uncharacterized protein</fullName>
    </submittedName>
</protein>
<organism evidence="1 2">
    <name type="scientific">Mucispirillum schaedleri ASF457</name>
    <dbReference type="NCBI Taxonomy" id="1379858"/>
    <lineage>
        <taxon>Bacteria</taxon>
        <taxon>Pseudomonadati</taxon>
        <taxon>Deferribacterota</taxon>
        <taxon>Deferribacteres</taxon>
        <taxon>Deferribacterales</taxon>
        <taxon>Mucispirillaceae</taxon>
        <taxon>Mucispirillum</taxon>
    </lineage>
</organism>
<evidence type="ECO:0000313" key="2">
    <source>
        <dbReference type="Proteomes" id="UP000017429"/>
    </source>
</evidence>
<keyword evidence="2" id="KW-1185">Reference proteome</keyword>
<sequence length="320" mass="37299">MPLVSVCCVTYNHADFIKQTLEGFVTQKTNFPFEVIIADDCSTDGQQDIIKEYAKKYPDIIKPIFHSHNTGSYQNLLDAASACKGKYVAMCDGDDYWTDENKLQKQADFMDTHKDCSICFHPVLIKYEDGSQKNVIFPKSRHRFYKKTLNINDLLKYNFIQTNSVMYRWVFNDKNSIEDILPKNILPVDYYLHLLHASKGKICFLPDVMAVYRKHVNGIWYGVNLLDKWFLNYGIEHLCFYESVEKYFGADKSKEKIHMVRNTALASLRNNDKETLNKLLNLYPQILKTAFAENKGAVSKIRHTINKFKQRFTGFMPFII</sequence>
<dbReference type="RefSeq" id="WP_023275379.1">
    <property type="nucleotide sequence ID" value="NZ_CP097562.1"/>
</dbReference>
<reference evidence="1" key="1">
    <citation type="journal article" date="2014" name="Genome Announc.">
        <title>Draft genome sequences of the altered schaedler flora, a defined bacterial community from gnotobiotic mice.</title>
        <authorList>
            <person name="Wannemuehler M.J."/>
            <person name="Overstreet A.M."/>
            <person name="Ward D.V."/>
            <person name="Phillips G.J."/>
        </authorList>
    </citation>
    <scope>NUCLEOTIDE SEQUENCE</scope>
    <source>
        <strain evidence="1">ASF457</strain>
    </source>
</reference>
<dbReference type="PANTHER" id="PTHR22916:SF3">
    <property type="entry name" value="UDP-GLCNAC:BETAGAL BETA-1,3-N-ACETYLGLUCOSAMINYLTRANSFERASE-LIKE PROTEIN 1"/>
    <property type="match status" value="1"/>
</dbReference>
<dbReference type="Pfam" id="PF00535">
    <property type="entry name" value="Glycos_transf_2"/>
    <property type="match status" value="1"/>
</dbReference>
<gene>
    <name evidence="1" type="ORF">N508_001083</name>
</gene>
<dbReference type="AlphaFoldDB" id="V2QI32"/>
<dbReference type="eggNOG" id="COG0463">
    <property type="taxonomic scope" value="Bacteria"/>
</dbReference>
<dbReference type="OrthoDB" id="9798249at2"/>
<evidence type="ECO:0000313" key="1">
    <source>
        <dbReference type="EMBL" id="USF24008.1"/>
    </source>
</evidence>
<dbReference type="Gene3D" id="3.90.550.10">
    <property type="entry name" value="Spore Coat Polysaccharide Biosynthesis Protein SpsA, Chain A"/>
    <property type="match status" value="1"/>
</dbReference>
<dbReference type="EMBL" id="CP097562">
    <property type="protein sequence ID" value="USF24008.1"/>
    <property type="molecule type" value="Genomic_DNA"/>
</dbReference>
<name>V2QI32_9BACT</name>